<evidence type="ECO:0008006" key="4">
    <source>
        <dbReference type="Google" id="ProtNLM"/>
    </source>
</evidence>
<protein>
    <recommendedName>
        <fullName evidence="4">Aminoglycoside phosphotransferase domain-containing protein</fullName>
    </recommendedName>
</protein>
<dbReference type="InterPro" id="IPR051678">
    <property type="entry name" value="AGP_Transferase"/>
</dbReference>
<dbReference type="InterPro" id="IPR011009">
    <property type="entry name" value="Kinase-like_dom_sf"/>
</dbReference>
<proteinExistence type="predicted"/>
<dbReference type="RefSeq" id="XP_033601041.1">
    <property type="nucleotide sequence ID" value="XM_033745472.1"/>
</dbReference>
<dbReference type="PANTHER" id="PTHR21310">
    <property type="entry name" value="AMINOGLYCOSIDE PHOSPHOTRANSFERASE-RELATED-RELATED"/>
    <property type="match status" value="1"/>
</dbReference>
<dbReference type="OrthoDB" id="10003767at2759"/>
<dbReference type="Gene3D" id="3.30.200.20">
    <property type="entry name" value="Phosphorylase Kinase, domain 1"/>
    <property type="match status" value="1"/>
</dbReference>
<evidence type="ECO:0000313" key="3">
    <source>
        <dbReference type="Proteomes" id="UP000799437"/>
    </source>
</evidence>
<feature type="region of interest" description="Disordered" evidence="1">
    <location>
        <begin position="604"/>
        <end position="634"/>
    </location>
</feature>
<reference evidence="2" key="1">
    <citation type="journal article" date="2020" name="Stud. Mycol.">
        <title>101 Dothideomycetes genomes: a test case for predicting lifestyles and emergence of pathogens.</title>
        <authorList>
            <person name="Haridas S."/>
            <person name="Albert R."/>
            <person name="Binder M."/>
            <person name="Bloem J."/>
            <person name="Labutti K."/>
            <person name="Salamov A."/>
            <person name="Andreopoulos B."/>
            <person name="Baker S."/>
            <person name="Barry K."/>
            <person name="Bills G."/>
            <person name="Bluhm B."/>
            <person name="Cannon C."/>
            <person name="Castanera R."/>
            <person name="Culley D."/>
            <person name="Daum C."/>
            <person name="Ezra D."/>
            <person name="Gonzalez J."/>
            <person name="Henrissat B."/>
            <person name="Kuo A."/>
            <person name="Liang C."/>
            <person name="Lipzen A."/>
            <person name="Lutzoni F."/>
            <person name="Magnuson J."/>
            <person name="Mondo S."/>
            <person name="Nolan M."/>
            <person name="Ohm R."/>
            <person name="Pangilinan J."/>
            <person name="Park H.-J."/>
            <person name="Ramirez L."/>
            <person name="Alfaro M."/>
            <person name="Sun H."/>
            <person name="Tritt A."/>
            <person name="Yoshinaga Y."/>
            <person name="Zwiers L.-H."/>
            <person name="Turgeon B."/>
            <person name="Goodwin S."/>
            <person name="Spatafora J."/>
            <person name="Crous P."/>
            <person name="Grigoriev I."/>
        </authorList>
    </citation>
    <scope>NUCLEOTIDE SEQUENCE</scope>
    <source>
        <strain evidence="2">CBS 121739</strain>
    </source>
</reference>
<dbReference type="EMBL" id="ML996571">
    <property type="protein sequence ID" value="KAF2758590.1"/>
    <property type="molecule type" value="Genomic_DNA"/>
</dbReference>
<evidence type="ECO:0000256" key="1">
    <source>
        <dbReference type="SAM" id="MobiDB-lite"/>
    </source>
</evidence>
<feature type="region of interest" description="Disordered" evidence="1">
    <location>
        <begin position="1"/>
        <end position="74"/>
    </location>
</feature>
<keyword evidence="3" id="KW-1185">Reference proteome</keyword>
<accession>A0A6A6W9G9</accession>
<name>A0A6A6W9G9_9PEZI</name>
<dbReference type="SUPFAM" id="SSF56112">
    <property type="entry name" value="Protein kinase-like (PK-like)"/>
    <property type="match status" value="1"/>
</dbReference>
<evidence type="ECO:0000313" key="2">
    <source>
        <dbReference type="EMBL" id="KAF2758590.1"/>
    </source>
</evidence>
<dbReference type="GeneID" id="54486526"/>
<gene>
    <name evidence="2" type="ORF">EJ05DRAFT_485697</name>
</gene>
<organism evidence="2 3">
    <name type="scientific">Pseudovirgaria hyperparasitica</name>
    <dbReference type="NCBI Taxonomy" id="470096"/>
    <lineage>
        <taxon>Eukaryota</taxon>
        <taxon>Fungi</taxon>
        <taxon>Dikarya</taxon>
        <taxon>Ascomycota</taxon>
        <taxon>Pezizomycotina</taxon>
        <taxon>Dothideomycetes</taxon>
        <taxon>Dothideomycetes incertae sedis</taxon>
        <taxon>Acrospermales</taxon>
        <taxon>Acrospermaceae</taxon>
        <taxon>Pseudovirgaria</taxon>
    </lineage>
</organism>
<dbReference type="Proteomes" id="UP000799437">
    <property type="component" value="Unassembled WGS sequence"/>
</dbReference>
<sequence length="687" mass="78156">MPMKRPIGDTNADQYDNALHRPKRLRTWATIPTSDAVRQMEGARSTMEKEEDEEVEEQKKESTVNEKSCPEASQESTAVFVDAAKQSIRHRSGDRPVLASDEPPSAELAKTPKRVHFFPITEIYKTPYQKHGDTFDGTGEDWMWGDTLRIDQKKLEIMVTGLMGSTDDPEVTYNLEYRDYGSKYTVYKLCNNEKAVVVKVPGAGWKGRWTKERAALLRSEVATMQYVKNNTSIPVPEVYCWETSLDRSEIGVPYILMDFVEGVRGDEVLNGAPERKVMKAGKRWPTYLTSKRNDRKAGLRMLGGFEAVAEVLGKLTSRRSNRVGMVTAQTGQTAAYISITESLDEERKPRDFSREIHLPITELARLIDKTNEGIESLGTTAIDSFLHMSLESMPLHVARNITRSKEEPSFVLTIPGFNASNVFFVNDNGKIQISGVVGWHNAHYAPLWAGLTTLLPDFKDENDCTVNNHSSKHVDRFKNVYNSVMKNTPVEFKKYLSNLDNYKELYHALLSPSGSYERRCFATNMLQRHFRGILVPERLFQFLDQQHQTSLHEVLKKKLRWLVRHYLEVDKEFWALSLSTFKRDEEVEQSIEREIIRDYTQGRIRRQQKSQARAEARNPKGDTSTAASRLEGGTEEVIDDSLGSEIYDFGEPNLGYISFGTLPVEDVDFEESPSTKASIDEASIGKD</sequence>
<dbReference type="AlphaFoldDB" id="A0A6A6W9G9"/>
<dbReference type="PANTHER" id="PTHR21310:SF51">
    <property type="entry name" value="AMINOGLYCOSIDE PHOSPHOTRANSFERASE DOMAIN-CONTAINING PROTEIN"/>
    <property type="match status" value="1"/>
</dbReference>